<feature type="compositionally biased region" description="Low complexity" evidence="1">
    <location>
        <begin position="1348"/>
        <end position="1368"/>
    </location>
</feature>
<feature type="compositionally biased region" description="Basic and acidic residues" evidence="1">
    <location>
        <begin position="1239"/>
        <end position="1255"/>
    </location>
</feature>
<name>G0NH68_CAEBE</name>
<feature type="compositionally biased region" description="Polar residues" evidence="1">
    <location>
        <begin position="28"/>
        <end position="50"/>
    </location>
</feature>
<gene>
    <name evidence="2" type="ORF">CAEBREN_29253</name>
</gene>
<feature type="region of interest" description="Disordered" evidence="1">
    <location>
        <begin position="1"/>
        <end position="310"/>
    </location>
</feature>
<dbReference type="Proteomes" id="UP000008068">
    <property type="component" value="Unassembled WGS sequence"/>
</dbReference>
<feature type="compositionally biased region" description="Basic and acidic residues" evidence="1">
    <location>
        <begin position="381"/>
        <end position="392"/>
    </location>
</feature>
<evidence type="ECO:0000256" key="1">
    <source>
        <dbReference type="SAM" id="MobiDB-lite"/>
    </source>
</evidence>
<feature type="compositionally biased region" description="Basic and acidic residues" evidence="1">
    <location>
        <begin position="1129"/>
        <end position="1145"/>
    </location>
</feature>
<feature type="compositionally biased region" description="Low complexity" evidence="1">
    <location>
        <begin position="104"/>
        <end position="121"/>
    </location>
</feature>
<organism evidence="3">
    <name type="scientific">Caenorhabditis brenneri</name>
    <name type="common">Nematode worm</name>
    <dbReference type="NCBI Taxonomy" id="135651"/>
    <lineage>
        <taxon>Eukaryota</taxon>
        <taxon>Metazoa</taxon>
        <taxon>Ecdysozoa</taxon>
        <taxon>Nematoda</taxon>
        <taxon>Chromadorea</taxon>
        <taxon>Rhabditida</taxon>
        <taxon>Rhabditina</taxon>
        <taxon>Rhabditomorpha</taxon>
        <taxon>Rhabditoidea</taxon>
        <taxon>Rhabditidae</taxon>
        <taxon>Peloderinae</taxon>
        <taxon>Caenorhabditis</taxon>
    </lineage>
</organism>
<dbReference type="HOGENOM" id="CLU_003166_0_0_1"/>
<sequence length="1555" mass="174380">MSRATSYDPFASSNRASSVIRGSGGGLSNSDYTPRISSYTSRYGSTEQLNSTSSYRPSSYRSGSIASSGGSGGGGGSTSSITSSYTPRNVRAGSVSIGAYDPPSRSTNHSDSVSSTSTFSRYRPDNSTAYTPSLSRYRSTDLSSTSDYSTSKYRSPDNSYSSSRCSSTVSNRYSSHNKPSSAYSSRTSTSSSFRSDRDYRSMSRTTDNEEEDEIESTFRKLYRKYVTDSEPDLTKNKEEGSLAEKVSRRFESSKSEAEDDDNSISEEDEDEILSKYQAKGLRRASSASSITPRASVCNSPSKDVTPKCSPLPARKELKTVEKSISRSVSPEMKPLTRSFQMATFGIAAPKKESEDVKKLENVAEPKVELFKKSSEDIPKLPVFDVKDSEDNTKNPIPPKSPTKSIQIPDDVPKLVGMSSDESEESEEEEESAEEADDTKIVPDEVKTTVPALTPAPEPEPIKKVVSTIKINGIPVKEAAAEPVKIEKEAQKEGLNGPVRIRIRDKSPSRIRGETTPAKETTPKPSENLISSAVNVVLNHPEEKSKEEKKKEELRELSEEKSSESDTTTTSSRASSLRKRRDPNRTLENLQSILKAEKMNNTGEEKKQDEQKEKPTEQNKEENGNEEKKIRRIPIPLVLITEPSNPSTPAATTPVTTAASICLWNNNEAKRTSSSTEDDEEYDEEEDYSSGDWTEGEDDEEYITDEEEDNEFSVSQTFSLKDHINLRELYPLATSASNTSALVSEFSDGDTFLADARKEESRGRVDSLFAVPAPTFTCSVTYDGMMPGDDDEEWSDEVHSCEEGDDDDFRVLPIARPGSSSLGAYMSPGSMTSDDESGSNYDGRTVGCTLKLVDRAARKDSDETDESEYYEDEEELEDEEYEDEEYWDEEIEYEDEEEYEYEDEEVLEEYVDEEEEEDVEEDVTMKSVEEEESSEEEEEMSMMLESEEPHELFVTPPIKLMTESLVEEMIEEACYGEIPEETLFALDEIEVEDYTGQKDVHLIPTFVRQMTEDIREESTSRFASDRKPATDFAKKAVIQPTKLEKVQVGTKIDTKVAPSEEEKKKMKEEEERKKREEEEEKKRKEKELEMKRKKKEEEEKEKKEKEAKMAAALAAGKEDKSALRKSALNMKDEDAKKKVATDEKTAAQKARRFGTVSAMAGKFDESEEIEKKEEKVLYKKSSRLESRDAEKPKRVYEVIKPVINDDFDKQMEEIRMQMKSGSNQLQNKMKDLSKGILTVKEEAKSREMEEKRRVTTEKATGAFGKAEEEKARWKASRDAEAAREYAKIEAEKHLKKKRILIDKPSGETVLNQEKAEAPKRTIRRWKPPPPDPNAVIPSFSCGPKEAPKPKIAPAATESTGKTSKPSTPTARRKSLASPVPALKESGTVPTPAIQNIPKSEGAAATRIRNQAAVAATTASPTTVIPSSTPSAPSSVTDSPKPTSRRYNARRKTQEIVNESLVKAKTKRRKRNPRKTRFTRSDRDADLLLGYEKGSTFEQLERLFDQATRNRRPLATKFEKIRRLAPSKIFISELTDIDKIYKSSEIRDIIASVNLVY</sequence>
<dbReference type="STRING" id="135651.G0NH68"/>
<keyword evidence="3" id="KW-1185">Reference proteome</keyword>
<evidence type="ECO:0000313" key="3">
    <source>
        <dbReference type="Proteomes" id="UP000008068"/>
    </source>
</evidence>
<feature type="compositionally biased region" description="Basic and acidic residues" evidence="1">
    <location>
        <begin position="594"/>
        <end position="628"/>
    </location>
</feature>
<feature type="compositionally biased region" description="Low complexity" evidence="1">
    <location>
        <begin position="1410"/>
        <end position="1435"/>
    </location>
</feature>
<proteinExistence type="predicted"/>
<feature type="compositionally biased region" description="Basic and acidic residues" evidence="1">
    <location>
        <begin position="437"/>
        <end position="446"/>
    </location>
</feature>
<feature type="compositionally biased region" description="Low complexity" evidence="1">
    <location>
        <begin position="513"/>
        <end position="524"/>
    </location>
</feature>
<feature type="compositionally biased region" description="Polar residues" evidence="1">
    <location>
        <begin position="285"/>
        <end position="302"/>
    </location>
</feature>
<feature type="compositionally biased region" description="Basic and acidic residues" evidence="1">
    <location>
        <begin position="232"/>
        <end position="256"/>
    </location>
</feature>
<feature type="compositionally biased region" description="Acidic residues" evidence="1">
    <location>
        <begin position="861"/>
        <end position="921"/>
    </location>
</feature>
<feature type="region of interest" description="Disordered" evidence="1">
    <location>
        <begin position="1302"/>
        <end position="1446"/>
    </location>
</feature>
<feature type="compositionally biased region" description="Low complexity" evidence="1">
    <location>
        <begin position="51"/>
        <end position="68"/>
    </location>
</feature>
<feature type="region of interest" description="Disordered" evidence="1">
    <location>
        <begin position="856"/>
        <end position="952"/>
    </location>
</feature>
<feature type="compositionally biased region" description="Low complexity" evidence="1">
    <location>
        <begin position="564"/>
        <end position="574"/>
    </location>
</feature>
<feature type="compositionally biased region" description="Acidic residues" evidence="1">
    <location>
        <begin position="420"/>
        <end position="436"/>
    </location>
</feature>
<evidence type="ECO:0000313" key="2">
    <source>
        <dbReference type="EMBL" id="EGT60416.1"/>
    </source>
</evidence>
<feature type="compositionally biased region" description="Acidic residues" evidence="1">
    <location>
        <begin position="257"/>
        <end position="271"/>
    </location>
</feature>
<feature type="compositionally biased region" description="Low complexity" evidence="1">
    <location>
        <begin position="133"/>
        <end position="193"/>
    </location>
</feature>
<reference evidence="3" key="1">
    <citation type="submission" date="2011-07" db="EMBL/GenBank/DDBJ databases">
        <authorList>
            <consortium name="Caenorhabditis brenneri Sequencing and Analysis Consortium"/>
            <person name="Wilson R.K."/>
        </authorList>
    </citation>
    <scope>NUCLEOTIDE SEQUENCE [LARGE SCALE GENOMIC DNA]</scope>
    <source>
        <strain evidence="3">PB2801</strain>
    </source>
</reference>
<dbReference type="FunCoup" id="G0NH68">
    <property type="interactions" value="34"/>
</dbReference>
<feature type="region of interest" description="Disordered" evidence="1">
    <location>
        <begin position="819"/>
        <end position="841"/>
    </location>
</feature>
<feature type="compositionally biased region" description="Basic and acidic residues" evidence="1">
    <location>
        <begin position="501"/>
        <end position="512"/>
    </location>
</feature>
<feature type="compositionally biased region" description="Basic and acidic residues" evidence="1">
    <location>
        <begin position="1016"/>
        <end position="1033"/>
    </location>
</feature>
<dbReference type="EMBL" id="GL379884">
    <property type="protein sequence ID" value="EGT60416.1"/>
    <property type="molecule type" value="Genomic_DNA"/>
</dbReference>
<accession>G0NH68</accession>
<feature type="compositionally biased region" description="Basic and acidic residues" evidence="1">
    <location>
        <begin position="1051"/>
        <end position="1107"/>
    </location>
</feature>
<dbReference type="eggNOG" id="ENOG502S8RK">
    <property type="taxonomic scope" value="Eukaryota"/>
</dbReference>
<feature type="compositionally biased region" description="Basic and acidic residues" evidence="1">
    <location>
        <begin position="539"/>
        <end position="563"/>
    </location>
</feature>
<feature type="compositionally biased region" description="Acidic residues" evidence="1">
    <location>
        <begin position="928"/>
        <end position="947"/>
    </location>
</feature>
<dbReference type="OrthoDB" id="5874817at2759"/>
<feature type="region of interest" description="Disordered" evidence="1">
    <location>
        <begin position="1239"/>
        <end position="1268"/>
    </location>
</feature>
<dbReference type="InParanoid" id="G0NH68"/>
<feature type="compositionally biased region" description="Acidic residues" evidence="1">
    <location>
        <begin position="675"/>
        <end position="710"/>
    </location>
</feature>
<feature type="region of interest" description="Disordered" evidence="1">
    <location>
        <begin position="1016"/>
        <end position="1148"/>
    </location>
</feature>
<feature type="region of interest" description="Disordered" evidence="1">
    <location>
        <begin position="381"/>
        <end position="458"/>
    </location>
</feature>
<protein>
    <submittedName>
        <fullName evidence="2">Uncharacterized protein</fullName>
    </submittedName>
</protein>
<feature type="region of interest" description="Disordered" evidence="1">
    <location>
        <begin position="663"/>
        <end position="711"/>
    </location>
</feature>
<feature type="region of interest" description="Disordered" evidence="1">
    <location>
        <begin position="479"/>
        <end position="631"/>
    </location>
</feature>